<comment type="caution">
    <text evidence="2">The sequence shown here is derived from an EMBL/GenBank/DDBJ whole genome shotgun (WGS) entry which is preliminary data.</text>
</comment>
<feature type="non-terminal residue" evidence="2">
    <location>
        <position position="1"/>
    </location>
</feature>
<evidence type="ECO:0000256" key="1">
    <source>
        <dbReference type="SAM" id="MobiDB-lite"/>
    </source>
</evidence>
<proteinExistence type="predicted"/>
<name>X0YHM6_9ZZZZ</name>
<protein>
    <submittedName>
        <fullName evidence="2">Uncharacterized protein</fullName>
    </submittedName>
</protein>
<accession>X0YHM6</accession>
<gene>
    <name evidence="2" type="ORF">S01H1_83793</name>
</gene>
<dbReference type="AlphaFoldDB" id="X0YHM6"/>
<evidence type="ECO:0000313" key="2">
    <source>
        <dbReference type="EMBL" id="GAG48103.1"/>
    </source>
</evidence>
<feature type="region of interest" description="Disordered" evidence="1">
    <location>
        <begin position="1"/>
        <end position="25"/>
    </location>
</feature>
<sequence length="155" mass="17593">PTGPVAHTDTPGSTAASREREAHEEYDRRVKDWVKGFEEQLPVGVSNDPYVYVKANSLTKAQCVRMIQKYESEPRYQHKGATLGGYNPSMKKTRELHVSSNPAWKEQDTLLCEALRRALGEYARRTASRCNNPFMLMAVKSGDCMDTGYQLQKYD</sequence>
<feature type="non-terminal residue" evidence="2">
    <location>
        <position position="155"/>
    </location>
</feature>
<organism evidence="2">
    <name type="scientific">marine sediment metagenome</name>
    <dbReference type="NCBI Taxonomy" id="412755"/>
    <lineage>
        <taxon>unclassified sequences</taxon>
        <taxon>metagenomes</taxon>
        <taxon>ecological metagenomes</taxon>
    </lineage>
</organism>
<dbReference type="EMBL" id="BARS01057041">
    <property type="protein sequence ID" value="GAG48103.1"/>
    <property type="molecule type" value="Genomic_DNA"/>
</dbReference>
<reference evidence="2" key="1">
    <citation type="journal article" date="2014" name="Front. Microbiol.">
        <title>High frequency of phylogenetically diverse reductive dehalogenase-homologous genes in deep subseafloor sedimentary metagenomes.</title>
        <authorList>
            <person name="Kawai M."/>
            <person name="Futagami T."/>
            <person name="Toyoda A."/>
            <person name="Takaki Y."/>
            <person name="Nishi S."/>
            <person name="Hori S."/>
            <person name="Arai W."/>
            <person name="Tsubouchi T."/>
            <person name="Morono Y."/>
            <person name="Uchiyama I."/>
            <person name="Ito T."/>
            <person name="Fujiyama A."/>
            <person name="Inagaki F."/>
            <person name="Takami H."/>
        </authorList>
    </citation>
    <scope>NUCLEOTIDE SEQUENCE</scope>
    <source>
        <strain evidence="2">Expedition CK06-06</strain>
    </source>
</reference>